<dbReference type="SUPFAM" id="SSF51126">
    <property type="entry name" value="Pectin lyase-like"/>
    <property type="match status" value="1"/>
</dbReference>
<dbReference type="Pfam" id="PF05860">
    <property type="entry name" value="TPS"/>
    <property type="match status" value="1"/>
</dbReference>
<reference evidence="7 8" key="1">
    <citation type="journal article" date="2022" name="Arch. Microbiol.">
        <title>Paraburkholderia bengalensis sp. nov. isolated from roots of Oryza sativa, IR64.</title>
        <authorList>
            <person name="Nag P."/>
            <person name="Mondal N."/>
            <person name="Sarkar J."/>
            <person name="Das S."/>
        </authorList>
    </citation>
    <scope>NUCLEOTIDE SEQUENCE [LARGE SCALE GENOMIC DNA]</scope>
    <source>
        <strain evidence="7 8">IR64_4_BI</strain>
    </source>
</reference>
<comment type="subcellular location">
    <subcellularLocation>
        <location evidence="1">Secreted</location>
    </subcellularLocation>
</comment>
<accession>A0ABU8IP62</accession>
<feature type="region of interest" description="Disordered" evidence="4">
    <location>
        <begin position="852"/>
        <end position="922"/>
    </location>
</feature>
<dbReference type="InterPro" id="IPR011050">
    <property type="entry name" value="Pectin_lyase_fold/virulence"/>
</dbReference>
<evidence type="ECO:0000259" key="6">
    <source>
        <dbReference type="SMART" id="SM00912"/>
    </source>
</evidence>
<evidence type="ECO:0000256" key="3">
    <source>
        <dbReference type="ARBA" id="ARBA00022729"/>
    </source>
</evidence>
<organism evidence="7 8">
    <name type="scientific">Paraburkholderia bengalensis</name>
    <dbReference type="NCBI Taxonomy" id="2747562"/>
    <lineage>
        <taxon>Bacteria</taxon>
        <taxon>Pseudomonadati</taxon>
        <taxon>Pseudomonadota</taxon>
        <taxon>Betaproteobacteria</taxon>
        <taxon>Burkholderiales</taxon>
        <taxon>Burkholderiaceae</taxon>
        <taxon>Paraburkholderia</taxon>
    </lineage>
</organism>
<dbReference type="RefSeq" id="WP_336597716.1">
    <property type="nucleotide sequence ID" value="NZ_JACFYJ010000010.1"/>
</dbReference>
<feature type="domain" description="Filamentous haemagglutinin FhaB/tRNA nuclease CdiA-like TPS" evidence="6">
    <location>
        <begin position="35"/>
        <end position="148"/>
    </location>
</feature>
<gene>
    <name evidence="7" type="ORF">H3V53_09285</name>
</gene>
<protein>
    <submittedName>
        <fullName evidence="7">Filamentous hemagglutinin N-terminal domain-containing protein</fullName>
    </submittedName>
</protein>
<keyword evidence="8" id="KW-1185">Reference proteome</keyword>
<evidence type="ECO:0000256" key="2">
    <source>
        <dbReference type="ARBA" id="ARBA00022525"/>
    </source>
</evidence>
<dbReference type="PANTHER" id="PTHR12338">
    <property type="entry name" value="AUTOTRANSPORTER"/>
    <property type="match status" value="1"/>
</dbReference>
<feature type="chain" id="PRO_5046041608" evidence="5">
    <location>
        <begin position="39"/>
        <end position="922"/>
    </location>
</feature>
<dbReference type="Gene3D" id="2.160.20.10">
    <property type="entry name" value="Single-stranded right-handed beta-helix, Pectin lyase-like"/>
    <property type="match status" value="1"/>
</dbReference>
<dbReference type="PROSITE" id="PS51257">
    <property type="entry name" value="PROKAR_LIPOPROTEIN"/>
    <property type="match status" value="1"/>
</dbReference>
<feature type="compositionally biased region" description="Polar residues" evidence="4">
    <location>
        <begin position="901"/>
        <end position="915"/>
    </location>
</feature>
<dbReference type="InterPro" id="IPR050909">
    <property type="entry name" value="Bact_Autotransporter_VF"/>
</dbReference>
<feature type="compositionally biased region" description="Low complexity" evidence="4">
    <location>
        <begin position="852"/>
        <end position="866"/>
    </location>
</feature>
<keyword evidence="2" id="KW-0964">Secreted</keyword>
<evidence type="ECO:0000313" key="8">
    <source>
        <dbReference type="Proteomes" id="UP001386437"/>
    </source>
</evidence>
<dbReference type="SMART" id="SM00912">
    <property type="entry name" value="Haemagg_act"/>
    <property type="match status" value="1"/>
</dbReference>
<name>A0ABU8IP62_9BURK</name>
<dbReference type="EMBL" id="JACFYJ010000010">
    <property type="protein sequence ID" value="MEI5997397.1"/>
    <property type="molecule type" value="Genomic_DNA"/>
</dbReference>
<dbReference type="NCBIfam" id="TIGR01901">
    <property type="entry name" value="adhes_NPXG"/>
    <property type="match status" value="1"/>
</dbReference>
<dbReference type="InterPro" id="IPR012334">
    <property type="entry name" value="Pectin_lyas_fold"/>
</dbReference>
<dbReference type="Proteomes" id="UP001386437">
    <property type="component" value="Unassembled WGS sequence"/>
</dbReference>
<evidence type="ECO:0000256" key="5">
    <source>
        <dbReference type="SAM" id="SignalP"/>
    </source>
</evidence>
<dbReference type="PANTHER" id="PTHR12338:SF8">
    <property type="entry name" value="HEME_HEMOPEXIN-BINDING PROTEIN"/>
    <property type="match status" value="1"/>
</dbReference>
<dbReference type="InterPro" id="IPR008638">
    <property type="entry name" value="FhaB/CdiA-like_TPS"/>
</dbReference>
<proteinExistence type="predicted"/>
<evidence type="ECO:0000256" key="4">
    <source>
        <dbReference type="SAM" id="MobiDB-lite"/>
    </source>
</evidence>
<evidence type="ECO:0000313" key="7">
    <source>
        <dbReference type="EMBL" id="MEI5997397.1"/>
    </source>
</evidence>
<keyword evidence="3 5" id="KW-0732">Signal</keyword>
<feature type="signal peptide" evidence="5">
    <location>
        <begin position="1"/>
        <end position="38"/>
    </location>
</feature>
<comment type="caution">
    <text evidence="7">The sequence shown here is derived from an EMBL/GenBank/DDBJ whole genome shotgun (WGS) entry which is preliminary data.</text>
</comment>
<sequence>MHSSKSKRGNVAAAPAMRALTPSMLAAAVACVCGNAWAVQGGTIVGGQGAIATQGATTNVSQASDKMVVNWKSFDIGQSETVNFAQPTASSAVLNRVVGATKATEILGALNANGRVFVVNQAGVMFGKTASVNTDSLVASTMDIDTQQFMDGGRASGSERLLDLKAGSGSALVSNEGKLNAKTQVALLGGQVVNTGNIRANGNVTLGAARSATLGIKNSTFSVTLNAPELNAMVSNDGLVVSQGGDVRLSAMGTGDALRKVVTNTGTLEAHTAKLGTGGAIVLGSDADGQVSVSGTLAGDKSISIETAPRVQGAKGGAVAIEQGARLQASDIAINAAGNTTTSAGAYIADRLTLSGDNVIVNSAIDAGNVNLNARLNVQQNANVSAAAKGVVNVSGGSVTQADGVITRGQAIAIAGAADNGAVKTATLQGSDIRVSGKNVTLAGDVLADQRLEVSAAQGGNITAAKQLKASNGSVMVNATTGNVVTNGAVSGNDVQLTGAKVTVNADVNAMRDIVVSGGAGGVNQNANLTSTAGNVNVYGSGIDQANGVTTTAATGVNLQAMPAANGTAPGAIHAQAINAAYVNIGTTGGAVSLNGDINADGGINVNAMNGALVAQKSMKAAHGAINLNADSIAANGAIDANQVQLQANGIDLNAPITANADVTIDARMGQVTQTRDVVSKSGNVAITGGTIDQAAGVKTTAANQVRLMANATSNGQTYSGGVANIANASGRDVSVGGRSVNLNGALTADSTVQADASMPGGVITQKGALTSDYGSINLRAETIQQLASSNTKAGYSVALQGSKIASGEIAAGNMINLSGQEVTLGGKLSAPQVSVPANAKNAAGNIVITQSGGQSQQPVQPSPEQISGDPSQHAPWQPAPEQTSGDPSQHAPWQPAPYQMSVNPATQSQSQSIAMNPAVQR</sequence>
<evidence type="ECO:0000256" key="1">
    <source>
        <dbReference type="ARBA" id="ARBA00004613"/>
    </source>
</evidence>